<proteinExistence type="predicted"/>
<evidence type="ECO:0000259" key="1">
    <source>
        <dbReference type="Pfam" id="PF10551"/>
    </source>
</evidence>
<evidence type="ECO:0000313" key="3">
    <source>
        <dbReference type="Proteomes" id="UP001162480"/>
    </source>
</evidence>
<organism evidence="2 3">
    <name type="scientific">Octopus vulgaris</name>
    <name type="common">Common octopus</name>
    <dbReference type="NCBI Taxonomy" id="6645"/>
    <lineage>
        <taxon>Eukaryota</taxon>
        <taxon>Metazoa</taxon>
        <taxon>Spiralia</taxon>
        <taxon>Lophotrochozoa</taxon>
        <taxon>Mollusca</taxon>
        <taxon>Cephalopoda</taxon>
        <taxon>Coleoidea</taxon>
        <taxon>Octopodiformes</taxon>
        <taxon>Octopoda</taxon>
        <taxon>Incirrata</taxon>
        <taxon>Octopodidae</taxon>
        <taxon>Octopus</taxon>
    </lineage>
</organism>
<name>A0AA36F145_OCTVU</name>
<evidence type="ECO:0000313" key="2">
    <source>
        <dbReference type="EMBL" id="CAI9720694.1"/>
    </source>
</evidence>
<dbReference type="Proteomes" id="UP001162480">
    <property type="component" value="Chromosome 4"/>
</dbReference>
<dbReference type="EMBL" id="OX597817">
    <property type="protein sequence ID" value="CAI9720694.1"/>
    <property type="molecule type" value="Genomic_DNA"/>
</dbReference>
<gene>
    <name evidence="2" type="ORF">OCTVUL_1B015073</name>
</gene>
<sequence>MTVGSNPEKFLLCDNGPNANNRILVFGTSDSPRLLAGADTLYMDGNFDMVPDIFKQIYDIRVPFGDTAVASVYALLPNKTRATYDELFQAIVDKCADLSYSSNVQVVVTDFEDGVLRAVLAVFGRDVERNACFSHLTQSTWRKMQELGLGTQYNINSEFRLFCGMIDALAFLLLEDLTEGIRYLKTIIPQDPPEAEQ</sequence>
<protein>
    <recommendedName>
        <fullName evidence="1">MULE transposase domain-containing protein</fullName>
    </recommendedName>
</protein>
<reference evidence="2" key="1">
    <citation type="submission" date="2023-08" db="EMBL/GenBank/DDBJ databases">
        <authorList>
            <person name="Alioto T."/>
            <person name="Alioto T."/>
            <person name="Gomez Garrido J."/>
        </authorList>
    </citation>
    <scope>NUCLEOTIDE SEQUENCE</scope>
</reference>
<keyword evidence="3" id="KW-1185">Reference proteome</keyword>
<dbReference type="AlphaFoldDB" id="A0AA36F145"/>
<dbReference type="Pfam" id="PF10551">
    <property type="entry name" value="MULE"/>
    <property type="match status" value="1"/>
</dbReference>
<accession>A0AA36F145</accession>
<feature type="domain" description="MULE transposase" evidence="1">
    <location>
        <begin position="67"/>
        <end position="138"/>
    </location>
</feature>
<dbReference type="InterPro" id="IPR018289">
    <property type="entry name" value="MULE_transposase_dom"/>
</dbReference>